<dbReference type="AlphaFoldDB" id="A0A914EFL3"/>
<name>A0A914EFL3_9BILA</name>
<dbReference type="Proteomes" id="UP000887540">
    <property type="component" value="Unplaced"/>
</dbReference>
<protein>
    <submittedName>
        <fullName evidence="2">Uncharacterized protein</fullName>
    </submittedName>
</protein>
<dbReference type="WBParaSite" id="ACRNAN_scaffold7966.g13232.t1">
    <property type="protein sequence ID" value="ACRNAN_scaffold7966.g13232.t1"/>
    <property type="gene ID" value="ACRNAN_scaffold7966.g13232"/>
</dbReference>
<evidence type="ECO:0000313" key="2">
    <source>
        <dbReference type="WBParaSite" id="ACRNAN_scaffold7966.g13232.t1"/>
    </source>
</evidence>
<proteinExistence type="predicted"/>
<evidence type="ECO:0000313" key="1">
    <source>
        <dbReference type="Proteomes" id="UP000887540"/>
    </source>
</evidence>
<accession>A0A914EFL3</accession>
<reference evidence="2" key="1">
    <citation type="submission" date="2022-11" db="UniProtKB">
        <authorList>
            <consortium name="WormBaseParasite"/>
        </authorList>
    </citation>
    <scope>IDENTIFICATION</scope>
</reference>
<keyword evidence="1" id="KW-1185">Reference proteome</keyword>
<sequence length="119" mass="13759">MSDSGQPSAFDEYDLHLSSLTVGEFKQEIEINGRVLQWFIVKVRIEMNEQMTLEDFINNAILAENQARRIRSTSPVRENGAFTLMVNVCTPGVNENEVKVVEDLRIEYTPAHDFVYRRH</sequence>
<organism evidence="1 2">
    <name type="scientific">Acrobeloides nanus</name>
    <dbReference type="NCBI Taxonomy" id="290746"/>
    <lineage>
        <taxon>Eukaryota</taxon>
        <taxon>Metazoa</taxon>
        <taxon>Ecdysozoa</taxon>
        <taxon>Nematoda</taxon>
        <taxon>Chromadorea</taxon>
        <taxon>Rhabditida</taxon>
        <taxon>Tylenchina</taxon>
        <taxon>Cephalobomorpha</taxon>
        <taxon>Cephaloboidea</taxon>
        <taxon>Cephalobidae</taxon>
        <taxon>Acrobeloides</taxon>
    </lineage>
</organism>